<evidence type="ECO:0000256" key="1">
    <source>
        <dbReference type="ARBA" id="ARBA00004173"/>
    </source>
</evidence>
<dbReference type="AlphaFoldDB" id="A0AAJ7BWD4"/>
<dbReference type="RefSeq" id="XP_015595405.1">
    <property type="nucleotide sequence ID" value="XM_015739919.1"/>
</dbReference>
<dbReference type="GO" id="GO:0005840">
    <property type="term" value="C:ribosome"/>
    <property type="evidence" value="ECO:0007669"/>
    <property type="project" value="UniProtKB-KW"/>
</dbReference>
<name>A0AAJ7BWD4_CEPCN</name>
<dbReference type="Proteomes" id="UP000694920">
    <property type="component" value="Unplaced"/>
</dbReference>
<evidence type="ECO:0000256" key="5">
    <source>
        <dbReference type="ARBA" id="ARBA00023274"/>
    </source>
</evidence>
<dbReference type="GeneID" id="107267802"/>
<accession>A0AAJ7BWD4</accession>
<keyword evidence="3 8" id="KW-0689">Ribosomal protein</keyword>
<sequence length="115" mass="13662">MSKYVNLANVATNYAKRMNRLSNQIFGEVTRPTTSTSMKVVTLFSEKPYDRRDEIVNYYPRHVETHILMSNLRNYGLFRDEHEDFKDEYKRLRALRGKVPYKKGEGKRARLKANK</sequence>
<dbReference type="PANTHER" id="PTHR13362">
    <property type="entry name" value="MITOCHONDRIAL RIBOSOMAL PROTEIN S33"/>
    <property type="match status" value="1"/>
</dbReference>
<keyword evidence="4" id="KW-0496">Mitochondrion</keyword>
<evidence type="ECO:0000256" key="4">
    <source>
        <dbReference type="ARBA" id="ARBA00023128"/>
    </source>
</evidence>
<evidence type="ECO:0000313" key="7">
    <source>
        <dbReference type="Proteomes" id="UP000694920"/>
    </source>
</evidence>
<keyword evidence="7" id="KW-1185">Reference proteome</keyword>
<dbReference type="PANTHER" id="PTHR13362:SF2">
    <property type="entry name" value="SMALL RIBOSOMAL SUBUNIT PROTEIN MS33"/>
    <property type="match status" value="1"/>
</dbReference>
<dbReference type="KEGG" id="ccin:107267802"/>
<dbReference type="Pfam" id="PF08293">
    <property type="entry name" value="MRP-S33"/>
    <property type="match status" value="1"/>
</dbReference>
<evidence type="ECO:0000256" key="2">
    <source>
        <dbReference type="ARBA" id="ARBA00008970"/>
    </source>
</evidence>
<evidence type="ECO:0000256" key="6">
    <source>
        <dbReference type="ARBA" id="ARBA00035132"/>
    </source>
</evidence>
<gene>
    <name evidence="8" type="primary">LOC107267802</name>
</gene>
<comment type="similarity">
    <text evidence="2">Belongs to the mitochondrion-specific ribosomal protein mS33 family.</text>
</comment>
<keyword evidence="5" id="KW-0687">Ribonucleoprotein</keyword>
<organism evidence="7 8">
    <name type="scientific">Cephus cinctus</name>
    <name type="common">Wheat stem sawfly</name>
    <dbReference type="NCBI Taxonomy" id="211228"/>
    <lineage>
        <taxon>Eukaryota</taxon>
        <taxon>Metazoa</taxon>
        <taxon>Ecdysozoa</taxon>
        <taxon>Arthropoda</taxon>
        <taxon>Hexapoda</taxon>
        <taxon>Insecta</taxon>
        <taxon>Pterygota</taxon>
        <taxon>Neoptera</taxon>
        <taxon>Endopterygota</taxon>
        <taxon>Hymenoptera</taxon>
        <taxon>Cephoidea</taxon>
        <taxon>Cephidae</taxon>
        <taxon>Cephus</taxon>
    </lineage>
</organism>
<protein>
    <recommendedName>
        <fullName evidence="6">Small ribosomal subunit protein mS33</fullName>
    </recommendedName>
</protein>
<evidence type="ECO:0000256" key="3">
    <source>
        <dbReference type="ARBA" id="ARBA00022980"/>
    </source>
</evidence>
<proteinExistence type="inferred from homology"/>
<comment type="subcellular location">
    <subcellularLocation>
        <location evidence="1">Mitochondrion</location>
    </subcellularLocation>
</comment>
<dbReference type="InterPro" id="IPR013219">
    <property type="entry name" value="Ribosomal_mS33"/>
</dbReference>
<dbReference type="GO" id="GO:0005739">
    <property type="term" value="C:mitochondrion"/>
    <property type="evidence" value="ECO:0007669"/>
    <property type="project" value="UniProtKB-SubCell"/>
</dbReference>
<evidence type="ECO:0000313" key="8">
    <source>
        <dbReference type="RefSeq" id="XP_015595405.1"/>
    </source>
</evidence>
<reference evidence="8" key="1">
    <citation type="submission" date="2025-08" db="UniProtKB">
        <authorList>
            <consortium name="RefSeq"/>
        </authorList>
    </citation>
    <scope>IDENTIFICATION</scope>
</reference>
<dbReference type="GO" id="GO:1990904">
    <property type="term" value="C:ribonucleoprotein complex"/>
    <property type="evidence" value="ECO:0007669"/>
    <property type="project" value="UniProtKB-KW"/>
</dbReference>
<dbReference type="CTD" id="51650"/>